<dbReference type="GO" id="GO:0006689">
    <property type="term" value="P:ganglioside catabolic process"/>
    <property type="evidence" value="ECO:0007669"/>
    <property type="project" value="InterPro"/>
</dbReference>
<evidence type="ECO:0000313" key="3">
    <source>
        <dbReference type="EMBL" id="EEB16574.1"/>
    </source>
</evidence>
<dbReference type="EMBL" id="AAZO01005224">
    <property type="status" value="NOT_ANNOTATED_CDS"/>
    <property type="molecule type" value="Genomic_DNA"/>
</dbReference>
<dbReference type="GO" id="GO:0008047">
    <property type="term" value="F:enzyme activator activity"/>
    <property type="evidence" value="ECO:0007669"/>
    <property type="project" value="InterPro"/>
</dbReference>
<evidence type="ECO:0000256" key="1">
    <source>
        <dbReference type="ARBA" id="ARBA00022729"/>
    </source>
</evidence>
<dbReference type="EMBL" id="DS235760">
    <property type="protein sequence ID" value="EEB16574.1"/>
    <property type="molecule type" value="Genomic_DNA"/>
</dbReference>
<feature type="domain" description="MD-2-related lipid-recognition" evidence="2">
    <location>
        <begin position="26"/>
        <end position="142"/>
    </location>
</feature>
<protein>
    <submittedName>
        <fullName evidence="3">Ganglioside GM2 activator, putative</fullName>
    </submittedName>
</protein>
<dbReference type="InParanoid" id="E0VT68"/>
<dbReference type="CTD" id="8230111"/>
<dbReference type="KEGG" id="phu:Phum_PHUM427580"/>
<dbReference type="OMA" id="LPCVANI"/>
<dbReference type="InterPro" id="IPR028996">
    <property type="entry name" value="GM2-AP"/>
</dbReference>
<dbReference type="VEuPathDB" id="VectorBase:PHUM427580"/>
<evidence type="ECO:0000313" key="4">
    <source>
        <dbReference type="EnsemblMetazoa" id="PHUM427580-PA"/>
    </source>
</evidence>
<dbReference type="RefSeq" id="XP_002429312.1">
    <property type="nucleotide sequence ID" value="XM_002429267.1"/>
</dbReference>
<dbReference type="GO" id="GO:0005319">
    <property type="term" value="F:lipid transporter activity"/>
    <property type="evidence" value="ECO:0007669"/>
    <property type="project" value="TreeGrafter"/>
</dbReference>
<keyword evidence="5" id="KW-1185">Reference proteome</keyword>
<dbReference type="eggNOG" id="ENOG502S05S">
    <property type="taxonomic scope" value="Eukaryota"/>
</dbReference>
<dbReference type="AlphaFoldDB" id="E0VT68"/>
<dbReference type="PANTHER" id="PTHR17357">
    <property type="entry name" value="GM2 GANGLIOSIDE ACTIVATOR PROTEIN"/>
    <property type="match status" value="1"/>
</dbReference>
<dbReference type="SUPFAM" id="SSF63707">
    <property type="entry name" value="Ganglioside M2 (gm2) activator"/>
    <property type="match status" value="1"/>
</dbReference>
<dbReference type="OrthoDB" id="6409159at2759"/>
<gene>
    <name evidence="4" type="primary">8230111</name>
    <name evidence="3" type="ORF">Phum_PHUM427580</name>
</gene>
<evidence type="ECO:0000259" key="2">
    <source>
        <dbReference type="Pfam" id="PF02221"/>
    </source>
</evidence>
<dbReference type="Pfam" id="PF02221">
    <property type="entry name" value="E1_DerP2_DerF2"/>
    <property type="match status" value="1"/>
</dbReference>
<evidence type="ECO:0000313" key="5">
    <source>
        <dbReference type="Proteomes" id="UP000009046"/>
    </source>
</evidence>
<dbReference type="EnsemblMetazoa" id="PHUM427580-RA">
    <property type="protein sequence ID" value="PHUM427580-PA"/>
    <property type="gene ID" value="PHUM427580"/>
</dbReference>
<dbReference type="Proteomes" id="UP000009046">
    <property type="component" value="Unassembled WGS sequence"/>
</dbReference>
<reference evidence="4" key="3">
    <citation type="submission" date="2021-02" db="UniProtKB">
        <authorList>
            <consortium name="EnsemblMetazoa"/>
        </authorList>
    </citation>
    <scope>IDENTIFICATION</scope>
    <source>
        <strain evidence="4">USDA</strain>
    </source>
</reference>
<dbReference type="InterPro" id="IPR036846">
    <property type="entry name" value="GM2-AP_sf"/>
</dbReference>
<accession>E0VT68</accession>
<keyword evidence="1" id="KW-0732">Signal</keyword>
<name>E0VT68_PEDHC</name>
<sequence length="144" mass="16064">MRNTGAWVKDADVMTTSYGDLDVLGTIVTAVNLTSPIKASVNLRRNVLGLYVPLPCIKNFGSCEYPDLCVYGYTNKENCPPLLDEHDIPCRCPITAGTYNFPGGQFQVPKTRWATILAGKYKGTVKFFSKNQLIACYKFFYSLE</sequence>
<proteinExistence type="predicted"/>
<dbReference type="InterPro" id="IPR003172">
    <property type="entry name" value="ML_dom"/>
</dbReference>
<dbReference type="GO" id="GO:0009898">
    <property type="term" value="C:cytoplasmic side of plasma membrane"/>
    <property type="evidence" value="ECO:0007669"/>
    <property type="project" value="TreeGrafter"/>
</dbReference>
<organism>
    <name type="scientific">Pediculus humanus subsp. corporis</name>
    <name type="common">Body louse</name>
    <dbReference type="NCBI Taxonomy" id="121224"/>
    <lineage>
        <taxon>Eukaryota</taxon>
        <taxon>Metazoa</taxon>
        <taxon>Ecdysozoa</taxon>
        <taxon>Arthropoda</taxon>
        <taxon>Hexapoda</taxon>
        <taxon>Insecta</taxon>
        <taxon>Pterygota</taxon>
        <taxon>Neoptera</taxon>
        <taxon>Paraneoptera</taxon>
        <taxon>Psocodea</taxon>
        <taxon>Troctomorpha</taxon>
        <taxon>Phthiraptera</taxon>
        <taxon>Anoplura</taxon>
        <taxon>Pediculidae</taxon>
        <taxon>Pediculus</taxon>
    </lineage>
</organism>
<dbReference type="GeneID" id="8230111"/>
<dbReference type="PANTHER" id="PTHR17357:SF0">
    <property type="entry name" value="GANGLIOSIDE GM2 ACTIVATOR"/>
    <property type="match status" value="1"/>
</dbReference>
<dbReference type="Gene3D" id="2.70.220.10">
    <property type="entry name" value="Ganglioside GM2 activator"/>
    <property type="match status" value="1"/>
</dbReference>
<reference evidence="3" key="1">
    <citation type="submission" date="2007-04" db="EMBL/GenBank/DDBJ databases">
        <title>Annotation of Pediculus humanus corporis strain USDA.</title>
        <authorList>
            <person name="Kirkness E."/>
            <person name="Hannick L."/>
            <person name="Hass B."/>
            <person name="Bruggner R."/>
            <person name="Lawson D."/>
            <person name="Bidwell S."/>
            <person name="Joardar V."/>
            <person name="Caler E."/>
            <person name="Walenz B."/>
            <person name="Inman J."/>
            <person name="Schobel S."/>
            <person name="Galinsky K."/>
            <person name="Amedeo P."/>
            <person name="Strausberg R."/>
        </authorList>
    </citation>
    <scope>NUCLEOTIDE SEQUENCE</scope>
    <source>
        <strain evidence="3">USDA</strain>
    </source>
</reference>
<reference evidence="3" key="2">
    <citation type="submission" date="2007-04" db="EMBL/GenBank/DDBJ databases">
        <title>The genome of the human body louse.</title>
        <authorList>
            <consortium name="The Human Body Louse Genome Consortium"/>
            <person name="Kirkness E."/>
            <person name="Walenz B."/>
            <person name="Hass B."/>
            <person name="Bruggner R."/>
            <person name="Strausberg R."/>
        </authorList>
    </citation>
    <scope>NUCLEOTIDE SEQUENCE</scope>
    <source>
        <strain evidence="3">USDA</strain>
    </source>
</reference>
<dbReference type="STRING" id="121224.E0VT68"/>
<dbReference type="HOGENOM" id="CLU_1798765_0_0_1"/>